<evidence type="ECO:0000256" key="1">
    <source>
        <dbReference type="SAM" id="MobiDB-lite"/>
    </source>
</evidence>
<proteinExistence type="predicted"/>
<dbReference type="EnsemblPlants" id="AET4Gv20352700.10">
    <property type="protein sequence ID" value="AET4Gv20352700.10"/>
    <property type="gene ID" value="AET4Gv20352700"/>
</dbReference>
<reference evidence="3" key="1">
    <citation type="journal article" date="2014" name="Science">
        <title>Ancient hybridizations among the ancestral genomes of bread wheat.</title>
        <authorList>
            <consortium name="International Wheat Genome Sequencing Consortium,"/>
            <person name="Marcussen T."/>
            <person name="Sandve S.R."/>
            <person name="Heier L."/>
            <person name="Spannagl M."/>
            <person name="Pfeifer M."/>
            <person name="Jakobsen K.S."/>
            <person name="Wulff B.B."/>
            <person name="Steuernagel B."/>
            <person name="Mayer K.F."/>
            <person name="Olsen O.A."/>
        </authorList>
    </citation>
    <scope>NUCLEOTIDE SEQUENCE [LARGE SCALE GENOMIC DNA]</scope>
    <source>
        <strain evidence="3">cv. AL8/78</strain>
    </source>
</reference>
<dbReference type="AlphaFoldDB" id="A0A453HY62"/>
<name>A0A453HY62_AEGTS</name>
<reference evidence="2" key="3">
    <citation type="journal article" date="2017" name="Nature">
        <title>Genome sequence of the progenitor of the wheat D genome Aegilops tauschii.</title>
        <authorList>
            <person name="Luo M.C."/>
            <person name="Gu Y.Q."/>
            <person name="Puiu D."/>
            <person name="Wang H."/>
            <person name="Twardziok S.O."/>
            <person name="Deal K.R."/>
            <person name="Huo N."/>
            <person name="Zhu T."/>
            <person name="Wang L."/>
            <person name="Wang Y."/>
            <person name="McGuire P.E."/>
            <person name="Liu S."/>
            <person name="Long H."/>
            <person name="Ramasamy R.K."/>
            <person name="Rodriguez J.C."/>
            <person name="Van S.L."/>
            <person name="Yuan L."/>
            <person name="Wang Z."/>
            <person name="Xia Z."/>
            <person name="Xiao L."/>
            <person name="Anderson O.D."/>
            <person name="Ouyang S."/>
            <person name="Liang Y."/>
            <person name="Zimin A.V."/>
            <person name="Pertea G."/>
            <person name="Qi P."/>
            <person name="Bennetzen J.L."/>
            <person name="Dai X."/>
            <person name="Dawson M.W."/>
            <person name="Muller H.G."/>
            <person name="Kugler K."/>
            <person name="Rivarola-Duarte L."/>
            <person name="Spannagl M."/>
            <person name="Mayer K.F.X."/>
            <person name="Lu F.H."/>
            <person name="Bevan M.W."/>
            <person name="Leroy P."/>
            <person name="Li P."/>
            <person name="You F.M."/>
            <person name="Sun Q."/>
            <person name="Liu Z."/>
            <person name="Lyons E."/>
            <person name="Wicker T."/>
            <person name="Salzberg S.L."/>
            <person name="Devos K.M."/>
            <person name="Dvorak J."/>
        </authorList>
    </citation>
    <scope>NUCLEOTIDE SEQUENCE [LARGE SCALE GENOMIC DNA]</scope>
    <source>
        <strain evidence="2">cv. AL8/78</strain>
    </source>
</reference>
<accession>A0A453HY62</accession>
<reference evidence="2" key="4">
    <citation type="submission" date="2019-03" db="UniProtKB">
        <authorList>
            <consortium name="EnsemblPlants"/>
        </authorList>
    </citation>
    <scope>IDENTIFICATION</scope>
</reference>
<reference evidence="3" key="2">
    <citation type="journal article" date="2017" name="Nat. Plants">
        <title>The Aegilops tauschii genome reveals multiple impacts of transposons.</title>
        <authorList>
            <person name="Zhao G."/>
            <person name="Zou C."/>
            <person name="Li K."/>
            <person name="Wang K."/>
            <person name="Li T."/>
            <person name="Gao L."/>
            <person name="Zhang X."/>
            <person name="Wang H."/>
            <person name="Yang Z."/>
            <person name="Liu X."/>
            <person name="Jiang W."/>
            <person name="Mao L."/>
            <person name="Kong X."/>
            <person name="Jiao Y."/>
            <person name="Jia J."/>
        </authorList>
    </citation>
    <scope>NUCLEOTIDE SEQUENCE [LARGE SCALE GENOMIC DNA]</scope>
    <source>
        <strain evidence="3">cv. AL8/78</strain>
    </source>
</reference>
<protein>
    <submittedName>
        <fullName evidence="2">Uncharacterized protein</fullName>
    </submittedName>
</protein>
<dbReference type="Proteomes" id="UP000015105">
    <property type="component" value="Chromosome 4D"/>
</dbReference>
<organism evidence="2 3">
    <name type="scientific">Aegilops tauschii subsp. strangulata</name>
    <name type="common">Goatgrass</name>
    <dbReference type="NCBI Taxonomy" id="200361"/>
    <lineage>
        <taxon>Eukaryota</taxon>
        <taxon>Viridiplantae</taxon>
        <taxon>Streptophyta</taxon>
        <taxon>Embryophyta</taxon>
        <taxon>Tracheophyta</taxon>
        <taxon>Spermatophyta</taxon>
        <taxon>Magnoliopsida</taxon>
        <taxon>Liliopsida</taxon>
        <taxon>Poales</taxon>
        <taxon>Poaceae</taxon>
        <taxon>BOP clade</taxon>
        <taxon>Pooideae</taxon>
        <taxon>Triticodae</taxon>
        <taxon>Triticeae</taxon>
        <taxon>Triticinae</taxon>
        <taxon>Aegilops</taxon>
    </lineage>
</organism>
<reference evidence="2" key="5">
    <citation type="journal article" date="2021" name="G3 (Bethesda)">
        <title>Aegilops tauschii genome assembly Aet v5.0 features greater sequence contiguity and improved annotation.</title>
        <authorList>
            <person name="Wang L."/>
            <person name="Zhu T."/>
            <person name="Rodriguez J.C."/>
            <person name="Deal K.R."/>
            <person name="Dubcovsky J."/>
            <person name="McGuire P.E."/>
            <person name="Lux T."/>
            <person name="Spannagl M."/>
            <person name="Mayer K.F.X."/>
            <person name="Baldrich P."/>
            <person name="Meyers B.C."/>
            <person name="Huo N."/>
            <person name="Gu Y.Q."/>
            <person name="Zhou H."/>
            <person name="Devos K.M."/>
            <person name="Bennetzen J.L."/>
            <person name="Unver T."/>
            <person name="Budak H."/>
            <person name="Gulick P.J."/>
            <person name="Galiba G."/>
            <person name="Kalapos B."/>
            <person name="Nelson D.R."/>
            <person name="Li P."/>
            <person name="You F.M."/>
            <person name="Luo M.C."/>
            <person name="Dvorak J."/>
        </authorList>
    </citation>
    <scope>NUCLEOTIDE SEQUENCE [LARGE SCALE GENOMIC DNA]</scope>
    <source>
        <strain evidence="2">cv. AL8/78</strain>
    </source>
</reference>
<keyword evidence="3" id="KW-1185">Reference proteome</keyword>
<sequence length="132" mass="14205">VAATRLVQGTGRMRMVGDSRDSQSIPRNGGYPQRLKSRRRRQPLSSPHPPNRFSLVLTPRRTETFLSSATTAPDRRAAVGQTAKSSAAAAAAARSRHVSALLSLSLRPDCAGGGMRARGRSLVDGRWLTEQA</sequence>
<evidence type="ECO:0000313" key="3">
    <source>
        <dbReference type="Proteomes" id="UP000015105"/>
    </source>
</evidence>
<evidence type="ECO:0000313" key="2">
    <source>
        <dbReference type="EnsemblPlants" id="AET4Gv20352700.10"/>
    </source>
</evidence>
<dbReference type="Gramene" id="AET4Gv20352700.10">
    <property type="protein sequence ID" value="AET4Gv20352700.10"/>
    <property type="gene ID" value="AET4Gv20352700"/>
</dbReference>
<feature type="region of interest" description="Disordered" evidence="1">
    <location>
        <begin position="1"/>
        <end position="55"/>
    </location>
</feature>